<accession>Q11BN2</accession>
<dbReference type="AlphaFoldDB" id="Q11BN2"/>
<organism evidence="1">
    <name type="scientific">Chelativorans sp. (strain BNC1)</name>
    <dbReference type="NCBI Taxonomy" id="266779"/>
    <lineage>
        <taxon>Bacteria</taxon>
        <taxon>Pseudomonadati</taxon>
        <taxon>Pseudomonadota</taxon>
        <taxon>Alphaproteobacteria</taxon>
        <taxon>Hyphomicrobiales</taxon>
        <taxon>Phyllobacteriaceae</taxon>
        <taxon>Chelativorans</taxon>
    </lineage>
</organism>
<gene>
    <name evidence="1" type="ordered locus">Meso_3826</name>
</gene>
<name>Q11BN2_CHESB</name>
<dbReference type="EMBL" id="CP000390">
    <property type="protein sequence ID" value="ABG65193.1"/>
    <property type="molecule type" value="Genomic_DNA"/>
</dbReference>
<proteinExistence type="predicted"/>
<dbReference type="HOGENOM" id="CLU_206545_0_0_5"/>
<protein>
    <submittedName>
        <fullName evidence="1">Uncharacterized protein</fullName>
    </submittedName>
</protein>
<sequence length="64" mass="7617">MRAIYSDLPVTVLDTERAVLRAAVKRLPAWVRRDPCRRLLRRKFYREMLRCHAQAQRGVSLTLH</sequence>
<dbReference type="KEGG" id="mes:Meso_3826"/>
<evidence type="ECO:0000313" key="1">
    <source>
        <dbReference type="EMBL" id="ABG65193.1"/>
    </source>
</evidence>
<reference evidence="1" key="1">
    <citation type="submission" date="2006-06" db="EMBL/GenBank/DDBJ databases">
        <title>Complete sequence of chromosome of Chelativorans sp. BNC1.</title>
        <authorList>
            <consortium name="US DOE Joint Genome Institute"/>
            <person name="Copeland A."/>
            <person name="Lucas S."/>
            <person name="Lapidus A."/>
            <person name="Barry K."/>
            <person name="Detter J.C."/>
            <person name="Glavina del Rio T."/>
            <person name="Hammon N."/>
            <person name="Israni S."/>
            <person name="Dalin E."/>
            <person name="Tice H."/>
            <person name="Pitluck S."/>
            <person name="Chertkov O."/>
            <person name="Brettin T."/>
            <person name="Bruce D."/>
            <person name="Han C."/>
            <person name="Tapia R."/>
            <person name="Gilna P."/>
            <person name="Schmutz J."/>
            <person name="Larimer F."/>
            <person name="Land M."/>
            <person name="Hauser L."/>
            <person name="Kyrpides N."/>
            <person name="Mikhailova N."/>
            <person name="Richardson P."/>
        </authorList>
    </citation>
    <scope>NUCLEOTIDE SEQUENCE</scope>
    <source>
        <strain evidence="1">BNC1</strain>
    </source>
</reference>
<dbReference type="STRING" id="266779.Meso_3826"/>
<dbReference type="eggNOG" id="ENOG503013K">
    <property type="taxonomic scope" value="Bacteria"/>
</dbReference>